<accession>B1TFR7</accession>
<dbReference type="AlphaFoldDB" id="B1TFR7"/>
<sequence length="242" mass="27979">MPAVHVIEHPHAGFARMLAVKPAGVLLQGAFPRDRHSQYQRIQRRVVETFPDQPASREHDTGRVTGQRIKGYQLGGARLSAEPSVQHEQRLHRVFQHLLQAIEMVRPLGEYQHVTPLFVLFTDGRRDHLRARCVLGEMCKHRLDRRVVCDVHRSIESLREDLKQLRRVSWQPRRMPDRPAQHEHHWLLAVAPHRRRGQAQHVARLNGLEYRLEGIRGDMVTFIDDDLSVTPQQLAASTIGCH</sequence>
<comment type="caution">
    <text evidence="1">The sequence shown here is derived from an EMBL/GenBank/DDBJ whole genome shotgun (WGS) entry which is preliminary data.</text>
</comment>
<gene>
    <name evidence="1" type="ORF">BamMEX5DRAFT_6633</name>
</gene>
<evidence type="ECO:0000313" key="2">
    <source>
        <dbReference type="Proteomes" id="UP000004814"/>
    </source>
</evidence>
<name>B1TFR7_9BURK</name>
<dbReference type="EMBL" id="ABLK01000427">
    <property type="protein sequence ID" value="EDT37587.1"/>
    <property type="molecule type" value="Genomic_DNA"/>
</dbReference>
<dbReference type="Proteomes" id="UP000004814">
    <property type="component" value="Unassembled WGS sequence"/>
</dbReference>
<proteinExistence type="predicted"/>
<protein>
    <submittedName>
        <fullName evidence="1">Uncharacterized protein</fullName>
    </submittedName>
</protein>
<organism evidence="1 2">
    <name type="scientific">Burkholderia ambifaria MEX-5</name>
    <dbReference type="NCBI Taxonomy" id="396597"/>
    <lineage>
        <taxon>Bacteria</taxon>
        <taxon>Pseudomonadati</taxon>
        <taxon>Pseudomonadota</taxon>
        <taxon>Betaproteobacteria</taxon>
        <taxon>Burkholderiales</taxon>
        <taxon>Burkholderiaceae</taxon>
        <taxon>Burkholderia</taxon>
        <taxon>Burkholderia cepacia complex</taxon>
    </lineage>
</organism>
<evidence type="ECO:0000313" key="1">
    <source>
        <dbReference type="EMBL" id="EDT37587.1"/>
    </source>
</evidence>
<reference evidence="1 2" key="1">
    <citation type="submission" date="2008-03" db="EMBL/GenBank/DDBJ databases">
        <title>Sequencing of the draft genome and assembly of Burkholderia ambifaria MEX-5.</title>
        <authorList>
            <consortium name="US DOE Joint Genome Institute (JGI-PGF)"/>
            <person name="Copeland A."/>
            <person name="Lucas S."/>
            <person name="Lapidus A."/>
            <person name="Glavina del Rio T."/>
            <person name="Dalin E."/>
            <person name="Tice H."/>
            <person name="Bruce D."/>
            <person name="Goodwin L."/>
            <person name="Pitluck S."/>
            <person name="Larimer F."/>
            <person name="Land M.L."/>
            <person name="Hauser L."/>
            <person name="Tiedje J."/>
            <person name="Richardson P."/>
        </authorList>
    </citation>
    <scope>NUCLEOTIDE SEQUENCE [LARGE SCALE GENOMIC DNA]</scope>
    <source>
        <strain evidence="1 2">MEX-5</strain>
    </source>
</reference>